<dbReference type="InterPro" id="IPR033121">
    <property type="entry name" value="PEPTIDASE_A1"/>
</dbReference>
<dbReference type="InterPro" id="IPR021109">
    <property type="entry name" value="Peptidase_aspartic_dom_sf"/>
</dbReference>
<evidence type="ECO:0000256" key="5">
    <source>
        <dbReference type="ARBA" id="ARBA00023180"/>
    </source>
</evidence>
<evidence type="ECO:0000256" key="1">
    <source>
        <dbReference type="ARBA" id="ARBA00007447"/>
    </source>
</evidence>
<dbReference type="PANTHER" id="PTHR47967:SF123">
    <property type="entry name" value="ASPARTIC PROTEINASE NEPENTHESIN-1-LIKE"/>
    <property type="match status" value="1"/>
</dbReference>
<dbReference type="AlphaFoldDB" id="A0AAD4IV36"/>
<comment type="similarity">
    <text evidence="1">Belongs to the peptidase A1 family.</text>
</comment>
<dbReference type="InterPro" id="IPR032861">
    <property type="entry name" value="TAXi_N"/>
</dbReference>
<keyword evidence="2" id="KW-0645">Protease</keyword>
<evidence type="ECO:0000259" key="7">
    <source>
        <dbReference type="PROSITE" id="PS51767"/>
    </source>
</evidence>
<proteinExistence type="inferred from homology"/>
<protein>
    <recommendedName>
        <fullName evidence="7">Peptidase A1 domain-containing protein</fullName>
    </recommendedName>
</protein>
<evidence type="ECO:0000313" key="9">
    <source>
        <dbReference type="Proteomes" id="UP001190926"/>
    </source>
</evidence>
<dbReference type="PANTHER" id="PTHR47967">
    <property type="entry name" value="OS07G0603500 PROTEIN-RELATED"/>
    <property type="match status" value="1"/>
</dbReference>
<evidence type="ECO:0000256" key="3">
    <source>
        <dbReference type="ARBA" id="ARBA00022750"/>
    </source>
</evidence>
<dbReference type="Pfam" id="PF14543">
    <property type="entry name" value="TAXi_N"/>
    <property type="match status" value="1"/>
</dbReference>
<keyword evidence="9" id="KW-1185">Reference proteome</keyword>
<keyword evidence="6" id="KW-0732">Signal</keyword>
<comment type="caution">
    <text evidence="8">The sequence shown here is derived from an EMBL/GenBank/DDBJ whole genome shotgun (WGS) entry which is preliminary data.</text>
</comment>
<dbReference type="GO" id="GO:0006508">
    <property type="term" value="P:proteolysis"/>
    <property type="evidence" value="ECO:0007669"/>
    <property type="project" value="UniProtKB-KW"/>
</dbReference>
<evidence type="ECO:0000256" key="4">
    <source>
        <dbReference type="ARBA" id="ARBA00022801"/>
    </source>
</evidence>
<feature type="chain" id="PRO_5042189867" description="Peptidase A1 domain-containing protein" evidence="6">
    <location>
        <begin position="24"/>
        <end position="430"/>
    </location>
</feature>
<dbReference type="GO" id="GO:0004190">
    <property type="term" value="F:aspartic-type endopeptidase activity"/>
    <property type="evidence" value="ECO:0007669"/>
    <property type="project" value="UniProtKB-KW"/>
</dbReference>
<feature type="signal peptide" evidence="6">
    <location>
        <begin position="1"/>
        <end position="23"/>
    </location>
</feature>
<evidence type="ECO:0000256" key="6">
    <source>
        <dbReference type="SAM" id="SignalP"/>
    </source>
</evidence>
<dbReference type="GO" id="GO:0005576">
    <property type="term" value="C:extracellular region"/>
    <property type="evidence" value="ECO:0007669"/>
    <property type="project" value="TreeGrafter"/>
</dbReference>
<dbReference type="InterPro" id="IPR051708">
    <property type="entry name" value="Plant_Aspart_Prot_A1"/>
</dbReference>
<dbReference type="InterPro" id="IPR032799">
    <property type="entry name" value="TAXi_C"/>
</dbReference>
<keyword evidence="3" id="KW-0064">Aspartyl protease</keyword>
<gene>
    <name evidence="8" type="ORF">C2S53_015814</name>
</gene>
<dbReference type="CDD" id="cd05476">
    <property type="entry name" value="pepsin_A_like_plant"/>
    <property type="match status" value="1"/>
</dbReference>
<reference evidence="8 9" key="1">
    <citation type="journal article" date="2021" name="Nat. Commun.">
        <title>Incipient diploidization of the medicinal plant Perilla within 10,000 years.</title>
        <authorList>
            <person name="Zhang Y."/>
            <person name="Shen Q."/>
            <person name="Leng L."/>
            <person name="Zhang D."/>
            <person name="Chen S."/>
            <person name="Shi Y."/>
            <person name="Ning Z."/>
            <person name="Chen S."/>
        </authorList>
    </citation>
    <scope>NUCLEOTIDE SEQUENCE [LARGE SCALE GENOMIC DNA]</scope>
    <source>
        <strain evidence="9">cv. PC099</strain>
    </source>
</reference>
<dbReference type="Gene3D" id="2.40.70.10">
    <property type="entry name" value="Acid Proteases"/>
    <property type="match status" value="2"/>
</dbReference>
<dbReference type="Proteomes" id="UP001190926">
    <property type="component" value="Unassembled WGS sequence"/>
</dbReference>
<accession>A0AAD4IV36</accession>
<feature type="domain" description="Peptidase A1" evidence="7">
    <location>
        <begin position="68"/>
        <end position="422"/>
    </location>
</feature>
<sequence length="430" mass="48614">MSLYLWIFSLLLQANSLTGKTNGLKLPLIHPESPEASVSNRIQQRKHQSDEMKGLIRPQVHIQSPHYYMVKINVGTFKTNSQTYYLYMDTGSDLLWLQCEGCRAPGGRCFPQKEPVYPNGKSSSYRPLPCNKHSLCVPNQCINTSCSYNIRYADGTSSSGLLAFENFAFASNLGRVETLQQLMFGCGVDNRNNYGNSSNQIAGIMGLGWGSYSIINQANSVTQGKFSYCLPVVNKYTKKWPITYLKFGTDVIRRPNMNATPLLQIKNQIPYHLILQGISINNKKLNISANEFSSGSCIIDSGTPFSRLIRPAYLVLEKALRKHFWGRLDLKPYKGPKGFELCYERRKAQGFKNLPRMTLHLQKADLSLQPEALFIVMDKIAAKGEYFCLAIIPSDVKTVIGSYQQTNQRLIYETKQKQLFFVVEDCSRDA</sequence>
<keyword evidence="4" id="KW-0378">Hydrolase</keyword>
<evidence type="ECO:0000313" key="8">
    <source>
        <dbReference type="EMBL" id="KAH6821760.1"/>
    </source>
</evidence>
<name>A0AAD4IV36_PERFH</name>
<organism evidence="8 9">
    <name type="scientific">Perilla frutescens var. hirtella</name>
    <name type="common">Perilla citriodora</name>
    <name type="synonym">Perilla setoyensis</name>
    <dbReference type="NCBI Taxonomy" id="608512"/>
    <lineage>
        <taxon>Eukaryota</taxon>
        <taxon>Viridiplantae</taxon>
        <taxon>Streptophyta</taxon>
        <taxon>Embryophyta</taxon>
        <taxon>Tracheophyta</taxon>
        <taxon>Spermatophyta</taxon>
        <taxon>Magnoliopsida</taxon>
        <taxon>eudicotyledons</taxon>
        <taxon>Gunneridae</taxon>
        <taxon>Pentapetalae</taxon>
        <taxon>asterids</taxon>
        <taxon>lamiids</taxon>
        <taxon>Lamiales</taxon>
        <taxon>Lamiaceae</taxon>
        <taxon>Nepetoideae</taxon>
        <taxon>Elsholtzieae</taxon>
        <taxon>Perilla</taxon>
    </lineage>
</organism>
<dbReference type="Pfam" id="PF14541">
    <property type="entry name" value="TAXi_C"/>
    <property type="match status" value="1"/>
</dbReference>
<evidence type="ECO:0000256" key="2">
    <source>
        <dbReference type="ARBA" id="ARBA00022670"/>
    </source>
</evidence>
<dbReference type="PROSITE" id="PS51767">
    <property type="entry name" value="PEPTIDASE_A1"/>
    <property type="match status" value="1"/>
</dbReference>
<keyword evidence="5" id="KW-0325">Glycoprotein</keyword>
<dbReference type="InterPro" id="IPR034161">
    <property type="entry name" value="Pepsin-like_plant"/>
</dbReference>
<dbReference type="SUPFAM" id="SSF50630">
    <property type="entry name" value="Acid proteases"/>
    <property type="match status" value="1"/>
</dbReference>
<dbReference type="EMBL" id="SDAM02001894">
    <property type="protein sequence ID" value="KAH6821760.1"/>
    <property type="molecule type" value="Genomic_DNA"/>
</dbReference>